<organism evidence="13 14">
    <name type="scientific">Paenibacillus aurantius</name>
    <dbReference type="NCBI Taxonomy" id="2918900"/>
    <lineage>
        <taxon>Bacteria</taxon>
        <taxon>Bacillati</taxon>
        <taxon>Bacillota</taxon>
        <taxon>Bacilli</taxon>
        <taxon>Bacillales</taxon>
        <taxon>Paenibacillaceae</taxon>
        <taxon>Paenibacillus</taxon>
    </lineage>
</organism>
<dbReference type="GO" id="GO:0046416">
    <property type="term" value="P:D-amino acid metabolic process"/>
    <property type="evidence" value="ECO:0007669"/>
    <property type="project" value="InterPro"/>
</dbReference>
<dbReference type="InterPro" id="IPR050571">
    <property type="entry name" value="Class-IV_PLP-Dep_Aminotrnsfr"/>
</dbReference>
<dbReference type="GO" id="GO:0008652">
    <property type="term" value="P:amino acid biosynthetic process"/>
    <property type="evidence" value="ECO:0007669"/>
    <property type="project" value="UniProtKB-ARBA"/>
</dbReference>
<dbReference type="InterPro" id="IPR005784">
    <property type="entry name" value="D_amino_transT"/>
</dbReference>
<dbReference type="Proteomes" id="UP001305702">
    <property type="component" value="Chromosome"/>
</dbReference>
<comment type="similarity">
    <text evidence="2">Belongs to the class-IV pyridoxal-phosphate-dependent aminotransferase family.</text>
</comment>
<dbReference type="Gene3D" id="3.30.470.10">
    <property type="match status" value="1"/>
</dbReference>
<dbReference type="InterPro" id="IPR043131">
    <property type="entry name" value="BCAT-like_N"/>
</dbReference>
<comment type="catalytic activity">
    <reaction evidence="12">
        <text>D-alanine + 2-oxoglutarate = D-glutamate + pyruvate</text>
        <dbReference type="Rhea" id="RHEA:15869"/>
        <dbReference type="ChEBI" id="CHEBI:15361"/>
        <dbReference type="ChEBI" id="CHEBI:16810"/>
        <dbReference type="ChEBI" id="CHEBI:29986"/>
        <dbReference type="ChEBI" id="CHEBI:57416"/>
        <dbReference type="EC" id="2.6.1.21"/>
    </reaction>
</comment>
<protein>
    <recommendedName>
        <fullName evidence="5">D-alanine aminotransferase</fullName>
        <ecNumber evidence="4">2.6.1.21</ecNumber>
    </recommendedName>
    <alternativeName>
        <fullName evidence="11">D-amino acid aminotransferase</fullName>
    </alternativeName>
    <alternativeName>
        <fullName evidence="9">D-amino acid transaminase</fullName>
    </alternativeName>
    <alternativeName>
        <fullName evidence="10">D-aspartate aminotransferase</fullName>
    </alternativeName>
</protein>
<reference evidence="13 14" key="1">
    <citation type="submission" date="2022-02" db="EMBL/GenBank/DDBJ databases">
        <title>Paenibacillus sp. MBLB1776 Whole Genome Shotgun Sequencing.</title>
        <authorList>
            <person name="Hwang C.Y."/>
            <person name="Cho E.-S."/>
            <person name="Seo M.-J."/>
        </authorList>
    </citation>
    <scope>NUCLEOTIDE SEQUENCE [LARGE SCALE GENOMIC DNA]</scope>
    <source>
        <strain evidence="13 14">MBLB1776</strain>
    </source>
</reference>
<evidence type="ECO:0000256" key="5">
    <source>
        <dbReference type="ARBA" id="ARBA00021779"/>
    </source>
</evidence>
<evidence type="ECO:0000256" key="1">
    <source>
        <dbReference type="ARBA" id="ARBA00001933"/>
    </source>
</evidence>
<evidence type="ECO:0000256" key="8">
    <source>
        <dbReference type="ARBA" id="ARBA00022898"/>
    </source>
</evidence>
<dbReference type="InterPro" id="IPR036038">
    <property type="entry name" value="Aminotransferase-like"/>
</dbReference>
<dbReference type="GO" id="GO:0047810">
    <property type="term" value="F:D-alanine-2-oxoglutarate aminotransferase activity"/>
    <property type="evidence" value="ECO:0007669"/>
    <property type="project" value="UniProtKB-EC"/>
</dbReference>
<dbReference type="EC" id="2.6.1.21" evidence="4"/>
<evidence type="ECO:0000256" key="6">
    <source>
        <dbReference type="ARBA" id="ARBA00022576"/>
    </source>
</evidence>
<evidence type="ECO:0000256" key="11">
    <source>
        <dbReference type="ARBA" id="ARBA00033391"/>
    </source>
</evidence>
<evidence type="ECO:0000313" key="14">
    <source>
        <dbReference type="Proteomes" id="UP001305702"/>
    </source>
</evidence>
<evidence type="ECO:0000313" key="13">
    <source>
        <dbReference type="EMBL" id="WNQ09686.1"/>
    </source>
</evidence>
<keyword evidence="7 13" id="KW-0808">Transferase</keyword>
<dbReference type="Gene3D" id="3.20.10.10">
    <property type="entry name" value="D-amino Acid Aminotransferase, subunit A, domain 2"/>
    <property type="match status" value="1"/>
</dbReference>
<comment type="subunit">
    <text evidence="3">Homodimer.</text>
</comment>
<evidence type="ECO:0000256" key="2">
    <source>
        <dbReference type="ARBA" id="ARBA00009320"/>
    </source>
</evidence>
<sequence>MILYNDAILERNEVAVSPEDRGYYFGDGVYEVFRLYNGRLFEPEAHKERLLRSAREIRLSLPYSADKLTRRLDDLVQASGVTEGTLYLQITRGCAPRAHGFPAECTPVLMAYCTEAARPAAGMERGITAVTVPDIRWLRCDIKSLNLLPNVLAKQEAADRGVNEVVLHRNGTVTECSASNLMIVRDGAIRTHPANNLILHGITRKVVFRLAQELALPVEEEPFSIEELLAAEEAFVTGTTVEVTPVIEVDGRRIGNGRPGPVTRLLQERFVQEIARQTGRLPN</sequence>
<dbReference type="FunFam" id="3.20.10.10:FF:000002">
    <property type="entry name" value="D-alanine aminotransferase"/>
    <property type="match status" value="1"/>
</dbReference>
<dbReference type="InterPro" id="IPR001544">
    <property type="entry name" value="Aminotrans_IV"/>
</dbReference>
<evidence type="ECO:0000256" key="4">
    <source>
        <dbReference type="ARBA" id="ARBA00012874"/>
    </source>
</evidence>
<proteinExistence type="inferred from homology"/>
<evidence type="ECO:0000256" key="9">
    <source>
        <dbReference type="ARBA" id="ARBA00030138"/>
    </source>
</evidence>
<accession>A0AA96RDR0</accession>
<dbReference type="Pfam" id="PF01063">
    <property type="entry name" value="Aminotran_4"/>
    <property type="match status" value="1"/>
</dbReference>
<evidence type="ECO:0000256" key="12">
    <source>
        <dbReference type="ARBA" id="ARBA00047911"/>
    </source>
</evidence>
<dbReference type="PANTHER" id="PTHR42743:SF10">
    <property type="entry name" value="D-ALANINE AMINOTRANSFERASE"/>
    <property type="match status" value="1"/>
</dbReference>
<name>A0AA96RDR0_9BACL</name>
<dbReference type="SUPFAM" id="SSF56752">
    <property type="entry name" value="D-aminoacid aminotransferase-like PLP-dependent enzymes"/>
    <property type="match status" value="1"/>
</dbReference>
<keyword evidence="8" id="KW-0663">Pyridoxal phosphate</keyword>
<dbReference type="AlphaFoldDB" id="A0AA96RDR0"/>
<dbReference type="NCBIfam" id="TIGR01121">
    <property type="entry name" value="D_amino_aminoT"/>
    <property type="match status" value="1"/>
</dbReference>
<dbReference type="InterPro" id="IPR043132">
    <property type="entry name" value="BCAT-like_C"/>
</dbReference>
<dbReference type="GO" id="GO:0030170">
    <property type="term" value="F:pyridoxal phosphate binding"/>
    <property type="evidence" value="ECO:0007669"/>
    <property type="project" value="InterPro"/>
</dbReference>
<dbReference type="GO" id="GO:0005829">
    <property type="term" value="C:cytosol"/>
    <property type="evidence" value="ECO:0007669"/>
    <property type="project" value="TreeGrafter"/>
</dbReference>
<dbReference type="RefSeq" id="WP_315603460.1">
    <property type="nucleotide sequence ID" value="NZ_CP130318.1"/>
</dbReference>
<dbReference type="CDD" id="cd01558">
    <property type="entry name" value="D-AAT_like"/>
    <property type="match status" value="1"/>
</dbReference>
<comment type="cofactor">
    <cofactor evidence="1">
        <name>pyridoxal 5'-phosphate</name>
        <dbReference type="ChEBI" id="CHEBI:597326"/>
    </cofactor>
</comment>
<evidence type="ECO:0000256" key="7">
    <source>
        <dbReference type="ARBA" id="ARBA00022679"/>
    </source>
</evidence>
<gene>
    <name evidence="13" type="primary">dat</name>
    <name evidence="13" type="ORF">MJA45_18910</name>
</gene>
<evidence type="ECO:0000256" key="3">
    <source>
        <dbReference type="ARBA" id="ARBA00011738"/>
    </source>
</evidence>
<dbReference type="EMBL" id="CP130318">
    <property type="protein sequence ID" value="WNQ09686.1"/>
    <property type="molecule type" value="Genomic_DNA"/>
</dbReference>
<dbReference type="GO" id="GO:0046394">
    <property type="term" value="P:carboxylic acid biosynthetic process"/>
    <property type="evidence" value="ECO:0007669"/>
    <property type="project" value="UniProtKB-ARBA"/>
</dbReference>
<evidence type="ECO:0000256" key="10">
    <source>
        <dbReference type="ARBA" id="ARBA00033316"/>
    </source>
</evidence>
<dbReference type="PANTHER" id="PTHR42743">
    <property type="entry name" value="AMINO-ACID AMINOTRANSFERASE"/>
    <property type="match status" value="1"/>
</dbReference>
<keyword evidence="6 13" id="KW-0032">Aminotransferase</keyword>
<keyword evidence="14" id="KW-1185">Reference proteome</keyword>
<dbReference type="KEGG" id="paun:MJA45_18910"/>